<evidence type="ECO:0000313" key="1">
    <source>
        <dbReference type="EMBL" id="KAJ9087011.1"/>
    </source>
</evidence>
<evidence type="ECO:0000313" key="2">
    <source>
        <dbReference type="Proteomes" id="UP001165960"/>
    </source>
</evidence>
<gene>
    <name evidence="1" type="primary">SNF5</name>
    <name evidence="1" type="ORF">DSO57_1037476</name>
</gene>
<protein>
    <submittedName>
        <fullName evidence="1">SWI/SNF chromatin-remodeling complex subunit, variant 2</fullName>
    </submittedName>
</protein>
<comment type="caution">
    <text evidence="1">The sequence shown here is derived from an EMBL/GenBank/DDBJ whole genome shotgun (WGS) entry which is preliminary data.</text>
</comment>
<sequence>MYSNNPQEGYPTSSSELPKSGGSTSNETKTQHPSLAQNLHQRSAPQGSSLRPEYGLRPTQRLPDQTIGSFRAPSYPNSVNSLQAYHLPEKTAGITAINPRALQPNGAGNQTMPPAGAYSMGPRPIPSFVRPVSSPRQPSSPLQSHARYQMAANSTGEHRPYPQHAFTPMASFTRPSPSPLPSLYNKEFSDPKAQLNPTRPGSNSTPLSKAQEVPLAPDAIRYDDSSHKSQRVALYRYKDVKYQEILTTSKQRSNLPRNPPLRRPLPPVTLVYDRDAGSAFFRQMPRLQEKLNRAGVMPETLVPIRLDIEAGGMTLSDAFTWNLHDDFINVEVFAEGLCRDLQLPVQLFRDSIVESIRHQLLDYAQHGQEGERFLEVMNQGSEVEVPAKLSQLTELRILIKLDITVGRVSLVDQFEWDILCPLNSPERFASILSADLGLGGEFTTAIAHSIREQIYAFVKSLVILGYKFDGGPITDPNLSSGFLAPVAQALRDRTSTEKFTPILVELSHVELVKQARSKERETRRTRRQHRARRRPALLPDRDPVATCRSQPKPQADFAPSPFPLGDPSALGGNPPTSPFHDT</sequence>
<proteinExistence type="predicted"/>
<reference evidence="1" key="1">
    <citation type="submission" date="2022-04" db="EMBL/GenBank/DDBJ databases">
        <title>Genome of the entomopathogenic fungus Entomophthora muscae.</title>
        <authorList>
            <person name="Elya C."/>
            <person name="Lovett B.R."/>
            <person name="Lee E."/>
            <person name="Macias A.M."/>
            <person name="Hajek A.E."/>
            <person name="De Bivort B.L."/>
            <person name="Kasson M.T."/>
            <person name="De Fine Licht H.H."/>
            <person name="Stajich J.E."/>
        </authorList>
    </citation>
    <scope>NUCLEOTIDE SEQUENCE</scope>
    <source>
        <strain evidence="1">Berkeley</strain>
    </source>
</reference>
<name>A0ACC2UKL2_9FUNG</name>
<organism evidence="1 2">
    <name type="scientific">Entomophthora muscae</name>
    <dbReference type="NCBI Taxonomy" id="34485"/>
    <lineage>
        <taxon>Eukaryota</taxon>
        <taxon>Fungi</taxon>
        <taxon>Fungi incertae sedis</taxon>
        <taxon>Zoopagomycota</taxon>
        <taxon>Entomophthoromycotina</taxon>
        <taxon>Entomophthoromycetes</taxon>
        <taxon>Entomophthorales</taxon>
        <taxon>Entomophthoraceae</taxon>
        <taxon>Entomophthora</taxon>
    </lineage>
</organism>
<accession>A0ACC2UKL2</accession>
<dbReference type="EMBL" id="QTSX02000404">
    <property type="protein sequence ID" value="KAJ9087011.1"/>
    <property type="molecule type" value="Genomic_DNA"/>
</dbReference>
<keyword evidence="2" id="KW-1185">Reference proteome</keyword>
<dbReference type="Proteomes" id="UP001165960">
    <property type="component" value="Unassembled WGS sequence"/>
</dbReference>